<proteinExistence type="predicted"/>
<comment type="caution">
    <text evidence="2">The sequence shown here is derived from an EMBL/GenBank/DDBJ whole genome shotgun (WGS) entry which is preliminary data.</text>
</comment>
<keyword evidence="3" id="KW-1185">Reference proteome</keyword>
<reference evidence="2 3" key="1">
    <citation type="journal article" date="2015" name="Stand. Genomic Sci.">
        <title>Genomic Encyclopedia of Bacterial and Archaeal Type Strains, Phase III: the genomes of soil and plant-associated and newly described type strains.</title>
        <authorList>
            <person name="Whitman W.B."/>
            <person name="Woyke T."/>
            <person name="Klenk H.P."/>
            <person name="Zhou Y."/>
            <person name="Lilburn T.G."/>
            <person name="Beck B.J."/>
            <person name="De Vos P."/>
            <person name="Vandamme P."/>
            <person name="Eisen J.A."/>
            <person name="Garrity G."/>
            <person name="Hugenholtz P."/>
            <person name="Kyrpides N.C."/>
        </authorList>
    </citation>
    <scope>NUCLEOTIDE SEQUENCE [LARGE SCALE GENOMIC DNA]</scope>
    <source>
        <strain evidence="2 3">CGMCC 1.2546</strain>
    </source>
</reference>
<dbReference type="GO" id="GO:0006310">
    <property type="term" value="P:DNA recombination"/>
    <property type="evidence" value="ECO:0007669"/>
    <property type="project" value="InterPro"/>
</dbReference>
<evidence type="ECO:0000259" key="1">
    <source>
        <dbReference type="Pfam" id="PF01068"/>
    </source>
</evidence>
<gene>
    <name evidence="2" type="ORF">IQ26_00873</name>
</gene>
<sequence>MAKPPAGGDWSHEVKFDGYRSQIIIDEAGVRIFTRRGLDWTAKYRDLAVAAASLEGLESAIVDGEVIVLNEAGPSDFGAQGHHAPSERPLFRRLRSPLFERPRCARHSAGGPAISLPV</sequence>
<name>A0A562PC01_9HYPH</name>
<evidence type="ECO:0000313" key="3">
    <source>
        <dbReference type="Proteomes" id="UP000317122"/>
    </source>
</evidence>
<dbReference type="Pfam" id="PF01068">
    <property type="entry name" value="DNA_ligase_A_M"/>
    <property type="match status" value="1"/>
</dbReference>
<accession>A0A562PC01</accession>
<dbReference type="Proteomes" id="UP000317122">
    <property type="component" value="Unassembled WGS sequence"/>
</dbReference>
<dbReference type="EMBL" id="VLKT01000004">
    <property type="protein sequence ID" value="TWI41949.1"/>
    <property type="molecule type" value="Genomic_DNA"/>
</dbReference>
<dbReference type="SUPFAM" id="SSF56091">
    <property type="entry name" value="DNA ligase/mRNA capping enzyme, catalytic domain"/>
    <property type="match status" value="1"/>
</dbReference>
<dbReference type="GO" id="GO:0006281">
    <property type="term" value="P:DNA repair"/>
    <property type="evidence" value="ECO:0007669"/>
    <property type="project" value="InterPro"/>
</dbReference>
<dbReference type="GO" id="GO:0005524">
    <property type="term" value="F:ATP binding"/>
    <property type="evidence" value="ECO:0007669"/>
    <property type="project" value="InterPro"/>
</dbReference>
<organism evidence="2 3">
    <name type="scientific">Mesorhizobium tianshanense</name>
    <dbReference type="NCBI Taxonomy" id="39844"/>
    <lineage>
        <taxon>Bacteria</taxon>
        <taxon>Pseudomonadati</taxon>
        <taxon>Pseudomonadota</taxon>
        <taxon>Alphaproteobacteria</taxon>
        <taxon>Hyphomicrobiales</taxon>
        <taxon>Phyllobacteriaceae</taxon>
        <taxon>Mesorhizobium</taxon>
    </lineage>
</organism>
<evidence type="ECO:0000313" key="2">
    <source>
        <dbReference type="EMBL" id="TWI41949.1"/>
    </source>
</evidence>
<dbReference type="GO" id="GO:0003910">
    <property type="term" value="F:DNA ligase (ATP) activity"/>
    <property type="evidence" value="ECO:0007669"/>
    <property type="project" value="InterPro"/>
</dbReference>
<feature type="domain" description="ATP-dependent DNA ligase family profile" evidence="1">
    <location>
        <begin position="8"/>
        <end position="85"/>
    </location>
</feature>
<protein>
    <submittedName>
        <fullName evidence="2">ATP dependent DNA ligase-like protein</fullName>
    </submittedName>
</protein>
<dbReference type="Gene3D" id="3.30.1490.70">
    <property type="match status" value="1"/>
</dbReference>
<dbReference type="Gene3D" id="3.30.470.30">
    <property type="entry name" value="DNA ligase/mRNA capping enzyme"/>
    <property type="match status" value="1"/>
</dbReference>
<dbReference type="InterPro" id="IPR012310">
    <property type="entry name" value="DNA_ligase_ATP-dep_cent"/>
</dbReference>
<dbReference type="AlphaFoldDB" id="A0A562PC01"/>
<keyword evidence="2" id="KW-0436">Ligase</keyword>